<sequence length="280" mass="30139">MAMYRSRPKTTLSARLIAGLVLSPALALWGWTAGTASATAPAVPAIGEVCLTNDDPYWNGCRAGVNAGWAVGGKCQPKPPQSYGDPWNRYRHGYVDGFNSAYEEARKDAKCAPTTQPTDRVPPVPRPPAPQPTDRVPPVPQRPPAPPPPAEPRVNPEKEKQRAEAEKDCSAVIPYTTKPEDRARIMQGCMADKGFDDYTGPAPAKPDDAQKRAKAVTDCSAAIPYTTKPEDRARIMQKCMADKGYDDYTEPGAPVPPPADTTPDEPGTPPEEPVTPSDPQ</sequence>
<evidence type="ECO:0008006" key="5">
    <source>
        <dbReference type="Google" id="ProtNLM"/>
    </source>
</evidence>
<evidence type="ECO:0000313" key="4">
    <source>
        <dbReference type="Proteomes" id="UP000325211"/>
    </source>
</evidence>
<reference evidence="3 4" key="1">
    <citation type="submission" date="2018-05" db="EMBL/GenBank/DDBJ databases">
        <title>Streptomyces venezuelae.</title>
        <authorList>
            <person name="Kim W."/>
            <person name="Lee N."/>
            <person name="Cho B.-K."/>
        </authorList>
    </citation>
    <scope>NUCLEOTIDE SEQUENCE [LARGE SCALE GENOMIC DNA]</scope>
    <source>
        <strain evidence="3 4">ATCC 21782</strain>
    </source>
</reference>
<evidence type="ECO:0000313" key="3">
    <source>
        <dbReference type="EMBL" id="QES46829.1"/>
    </source>
</evidence>
<gene>
    <name evidence="3" type="ORF">DEJ50_02115</name>
</gene>
<evidence type="ECO:0000256" key="2">
    <source>
        <dbReference type="SAM" id="SignalP"/>
    </source>
</evidence>
<protein>
    <recommendedName>
        <fullName evidence="5">Secreted protein</fullName>
    </recommendedName>
</protein>
<feature type="signal peptide" evidence="2">
    <location>
        <begin position="1"/>
        <end position="27"/>
    </location>
</feature>
<evidence type="ECO:0000256" key="1">
    <source>
        <dbReference type="SAM" id="MobiDB-lite"/>
    </source>
</evidence>
<organism evidence="3 4">
    <name type="scientific">Streptomyces venezuelae</name>
    <dbReference type="NCBI Taxonomy" id="54571"/>
    <lineage>
        <taxon>Bacteria</taxon>
        <taxon>Bacillati</taxon>
        <taxon>Actinomycetota</taxon>
        <taxon>Actinomycetes</taxon>
        <taxon>Kitasatosporales</taxon>
        <taxon>Streptomycetaceae</taxon>
        <taxon>Streptomyces</taxon>
    </lineage>
</organism>
<name>A0A5P2D129_STRVZ</name>
<keyword evidence="2" id="KW-0732">Signal</keyword>
<dbReference type="AlphaFoldDB" id="A0A5P2D129"/>
<accession>A0A5P2D129</accession>
<proteinExistence type="predicted"/>
<feature type="compositionally biased region" description="Pro residues" evidence="1">
    <location>
        <begin position="253"/>
        <end position="280"/>
    </location>
</feature>
<feature type="region of interest" description="Disordered" evidence="1">
    <location>
        <begin position="105"/>
        <end position="178"/>
    </location>
</feature>
<feature type="chain" id="PRO_5024815630" description="Secreted protein" evidence="2">
    <location>
        <begin position="28"/>
        <end position="280"/>
    </location>
</feature>
<feature type="compositionally biased region" description="Basic and acidic residues" evidence="1">
    <location>
        <begin position="154"/>
        <end position="169"/>
    </location>
</feature>
<dbReference type="EMBL" id="CP029190">
    <property type="protein sequence ID" value="QES46829.1"/>
    <property type="molecule type" value="Genomic_DNA"/>
</dbReference>
<feature type="region of interest" description="Disordered" evidence="1">
    <location>
        <begin position="242"/>
        <end position="280"/>
    </location>
</feature>
<dbReference type="Proteomes" id="UP000325211">
    <property type="component" value="Chromosome"/>
</dbReference>
<feature type="compositionally biased region" description="Pro residues" evidence="1">
    <location>
        <begin position="120"/>
        <end position="151"/>
    </location>
</feature>